<feature type="compositionally biased region" description="Pro residues" evidence="1">
    <location>
        <begin position="258"/>
        <end position="275"/>
    </location>
</feature>
<keyword evidence="4" id="KW-1185">Reference proteome</keyword>
<dbReference type="EMBL" id="QCYY01003826">
    <property type="protein sequence ID" value="ROT62103.1"/>
    <property type="molecule type" value="Genomic_DNA"/>
</dbReference>
<evidence type="ECO:0000313" key="3">
    <source>
        <dbReference type="EMBL" id="ROT62103.1"/>
    </source>
</evidence>
<feature type="compositionally biased region" description="Low complexity" evidence="1">
    <location>
        <begin position="248"/>
        <end position="257"/>
    </location>
</feature>
<sequence>MAVFHPIFAHPAAPRSPPLLSLLVSLSLSIVSVILPLSLSIRLSLSHLLHLSRLSPRSPFSRRHPLTSCRRSLSFLLSSMYIVHLSISSLGPSLAHSSLLPLFLFNLSASLLSALSLLSLSRRPRSSLVFLAPLSAFVRLSHHRNLLSSSLRSLNSSSSLFLCFPCPLRDSFFSASLSPHPPPASAPSGHVSVLGSPLARACSSAQLRHSLPAGLELHYLIPSSPLFPTCIAIRPYCPPSSSPPPSPLSARSLASPPLLSPSPSPPPPLPPLPPPSHPLTYLPPFDPHSSSLLNSSPSLLIPLPLFPLRLTPLSPSIPPLPSLRHESLHPHSSLVHSLSPHHLPTHSSPSLLSRPSPSHLPPPSPPSSPLPPHSSLPLPPPSPLDTSPLHSLLLSSLPSHSLLPLPSPRHYLPLPLTPPLASGV</sequence>
<gene>
    <name evidence="3" type="ORF">C7M84_020068</name>
</gene>
<reference evidence="3 4" key="1">
    <citation type="submission" date="2018-04" db="EMBL/GenBank/DDBJ databases">
        <authorList>
            <person name="Zhang X."/>
            <person name="Yuan J."/>
            <person name="Li F."/>
            <person name="Xiang J."/>
        </authorList>
    </citation>
    <scope>NUCLEOTIDE SEQUENCE [LARGE SCALE GENOMIC DNA]</scope>
    <source>
        <tissue evidence="3">Muscle</tissue>
    </source>
</reference>
<feature type="transmembrane region" description="Helical" evidence="2">
    <location>
        <begin position="20"/>
        <end position="45"/>
    </location>
</feature>
<dbReference type="AlphaFoldDB" id="A0A3R7NMM9"/>
<protein>
    <submittedName>
        <fullName evidence="3">Uncharacterized protein</fullName>
    </submittedName>
</protein>
<keyword evidence="2" id="KW-0472">Membrane</keyword>
<evidence type="ECO:0000256" key="1">
    <source>
        <dbReference type="SAM" id="MobiDB-lite"/>
    </source>
</evidence>
<name>A0A3R7NMM9_PENVA</name>
<evidence type="ECO:0000313" key="4">
    <source>
        <dbReference type="Proteomes" id="UP000283509"/>
    </source>
</evidence>
<keyword evidence="2" id="KW-1133">Transmembrane helix</keyword>
<feature type="region of interest" description="Disordered" evidence="1">
    <location>
        <begin position="243"/>
        <end position="275"/>
    </location>
</feature>
<accession>A0A3R7NMM9</accession>
<feature type="compositionally biased region" description="Low complexity" evidence="1">
    <location>
        <begin position="330"/>
        <end position="357"/>
    </location>
</feature>
<keyword evidence="2" id="KW-0812">Transmembrane</keyword>
<feature type="region of interest" description="Disordered" evidence="1">
    <location>
        <begin position="324"/>
        <end position="391"/>
    </location>
</feature>
<feature type="compositionally biased region" description="Pro residues" evidence="1">
    <location>
        <begin position="358"/>
        <end position="383"/>
    </location>
</feature>
<comment type="caution">
    <text evidence="3">The sequence shown here is derived from an EMBL/GenBank/DDBJ whole genome shotgun (WGS) entry which is preliminary data.</text>
</comment>
<reference evidence="3 4" key="2">
    <citation type="submission" date="2019-01" db="EMBL/GenBank/DDBJ databases">
        <title>The decoding of complex shrimp genome reveals the adaptation for benthos swimmer, frequently molting mechanism and breeding impact on genome.</title>
        <authorList>
            <person name="Sun Y."/>
            <person name="Gao Y."/>
            <person name="Yu Y."/>
        </authorList>
    </citation>
    <scope>NUCLEOTIDE SEQUENCE [LARGE SCALE GENOMIC DNA]</scope>
    <source>
        <tissue evidence="3">Muscle</tissue>
    </source>
</reference>
<proteinExistence type="predicted"/>
<organism evidence="3 4">
    <name type="scientific">Penaeus vannamei</name>
    <name type="common">Whiteleg shrimp</name>
    <name type="synonym">Litopenaeus vannamei</name>
    <dbReference type="NCBI Taxonomy" id="6689"/>
    <lineage>
        <taxon>Eukaryota</taxon>
        <taxon>Metazoa</taxon>
        <taxon>Ecdysozoa</taxon>
        <taxon>Arthropoda</taxon>
        <taxon>Crustacea</taxon>
        <taxon>Multicrustacea</taxon>
        <taxon>Malacostraca</taxon>
        <taxon>Eumalacostraca</taxon>
        <taxon>Eucarida</taxon>
        <taxon>Decapoda</taxon>
        <taxon>Dendrobranchiata</taxon>
        <taxon>Penaeoidea</taxon>
        <taxon>Penaeidae</taxon>
        <taxon>Penaeus</taxon>
    </lineage>
</organism>
<evidence type="ECO:0000256" key="2">
    <source>
        <dbReference type="SAM" id="Phobius"/>
    </source>
</evidence>
<dbReference type="Proteomes" id="UP000283509">
    <property type="component" value="Unassembled WGS sequence"/>
</dbReference>